<dbReference type="EMBL" id="UZAI01017797">
    <property type="protein sequence ID" value="VDP29657.1"/>
    <property type="molecule type" value="Genomic_DNA"/>
</dbReference>
<dbReference type="InterPro" id="IPR045609">
    <property type="entry name" value="DUF6451"/>
</dbReference>
<evidence type="ECO:0000313" key="1">
    <source>
        <dbReference type="EMBL" id="VDP29657.1"/>
    </source>
</evidence>
<accession>A0A183MS82</accession>
<reference evidence="1 2" key="1">
    <citation type="submission" date="2018-11" db="EMBL/GenBank/DDBJ databases">
        <authorList>
            <consortium name="Pathogen Informatics"/>
        </authorList>
    </citation>
    <scope>NUCLEOTIDE SEQUENCE [LARGE SCALE GENOMIC DNA]</scope>
    <source>
        <strain evidence="1 2">Zambia</strain>
    </source>
</reference>
<evidence type="ECO:0000313" key="2">
    <source>
        <dbReference type="Proteomes" id="UP000277204"/>
    </source>
</evidence>
<dbReference type="Proteomes" id="UP000277204">
    <property type="component" value="Unassembled WGS sequence"/>
</dbReference>
<dbReference type="AlphaFoldDB" id="A0A183MS82"/>
<keyword evidence="2" id="KW-1185">Reference proteome</keyword>
<gene>
    <name evidence="1" type="ORF">SMRZ_LOCUS18907</name>
</gene>
<proteinExistence type="predicted"/>
<sequence>MTIRQIKSGKAAEPDNIPSEALKPDINIVDKQGVSDADVKTRFGKTRTAFLQVKNIWNSKQLSADIKVRIFSTNVNTVLQYGAETWAATITIIKKAQVFSNNCLHKILNICWPDSISSSLLW</sequence>
<dbReference type="Pfam" id="PF20049">
    <property type="entry name" value="DUF6451"/>
    <property type="match status" value="1"/>
</dbReference>
<organism evidence="1 2">
    <name type="scientific">Schistosoma margrebowiei</name>
    <dbReference type="NCBI Taxonomy" id="48269"/>
    <lineage>
        <taxon>Eukaryota</taxon>
        <taxon>Metazoa</taxon>
        <taxon>Spiralia</taxon>
        <taxon>Lophotrochozoa</taxon>
        <taxon>Platyhelminthes</taxon>
        <taxon>Trematoda</taxon>
        <taxon>Digenea</taxon>
        <taxon>Strigeidida</taxon>
        <taxon>Schistosomatoidea</taxon>
        <taxon>Schistosomatidae</taxon>
        <taxon>Schistosoma</taxon>
    </lineage>
</organism>
<protein>
    <submittedName>
        <fullName evidence="1">Uncharacterized protein</fullName>
    </submittedName>
</protein>
<name>A0A183MS82_9TREM</name>